<dbReference type="NCBIfam" id="TIGR01933">
    <property type="entry name" value="hflK"/>
    <property type="match status" value="1"/>
</dbReference>
<evidence type="ECO:0000256" key="2">
    <source>
        <dbReference type="ARBA" id="ARBA00006971"/>
    </source>
</evidence>
<keyword evidence="3" id="KW-1133">Transmembrane helix</keyword>
<keyword evidence="3" id="KW-0812">Transmembrane</keyword>
<feature type="region of interest" description="Disordered" evidence="4">
    <location>
        <begin position="1"/>
        <end position="27"/>
    </location>
</feature>
<keyword evidence="7" id="KW-0378">Hydrolase</keyword>
<dbReference type="PANTHER" id="PTHR42911">
    <property type="entry name" value="MODULATOR OF FTSH PROTEASE HFLC"/>
    <property type="match status" value="1"/>
</dbReference>
<keyword evidence="8" id="KW-1185">Reference proteome</keyword>
<feature type="compositionally biased region" description="Polar residues" evidence="4">
    <location>
        <begin position="338"/>
        <end position="348"/>
    </location>
</feature>
<evidence type="ECO:0000313" key="9">
    <source>
        <dbReference type="Proteomes" id="UP000278855"/>
    </source>
</evidence>
<dbReference type="Proteomes" id="UP000278855">
    <property type="component" value="Unassembled WGS sequence"/>
</dbReference>
<dbReference type="InterPro" id="IPR010201">
    <property type="entry name" value="HflK"/>
</dbReference>
<dbReference type="AlphaFoldDB" id="A0A3N4EG95"/>
<dbReference type="CDD" id="cd03404">
    <property type="entry name" value="SPFH_HflK"/>
    <property type="match status" value="1"/>
</dbReference>
<evidence type="ECO:0000313" key="7">
    <source>
        <dbReference type="EMBL" id="RPA33280.1"/>
    </source>
</evidence>
<comment type="subcellular location">
    <subcellularLocation>
        <location evidence="1">Membrane</location>
        <topology evidence="1">Single-pass membrane protein</topology>
    </subcellularLocation>
</comment>
<dbReference type="InterPro" id="IPR001107">
    <property type="entry name" value="Band_7"/>
</dbReference>
<dbReference type="InterPro" id="IPR020980">
    <property type="entry name" value="Membrane_HflK_N"/>
</dbReference>
<dbReference type="EMBL" id="CP034073">
    <property type="protein sequence ID" value="AZG34924.1"/>
    <property type="molecule type" value="Genomic_DNA"/>
</dbReference>
<dbReference type="GO" id="GO:0006508">
    <property type="term" value="P:proteolysis"/>
    <property type="evidence" value="ECO:0007669"/>
    <property type="project" value="UniProtKB-KW"/>
</dbReference>
<accession>A0A3N4EG95</accession>
<dbReference type="Gene3D" id="3.30.479.30">
    <property type="entry name" value="Band 7 domain"/>
    <property type="match status" value="1"/>
</dbReference>
<organism evidence="7 9">
    <name type="scientific">Shewanella psychromarinicola</name>
    <dbReference type="NCBI Taxonomy" id="2487742"/>
    <lineage>
        <taxon>Bacteria</taxon>
        <taxon>Pseudomonadati</taxon>
        <taxon>Pseudomonadota</taxon>
        <taxon>Gammaproteobacteria</taxon>
        <taxon>Alteromonadales</taxon>
        <taxon>Shewanellaceae</taxon>
        <taxon>Shewanella</taxon>
    </lineage>
</organism>
<evidence type="ECO:0000256" key="1">
    <source>
        <dbReference type="ARBA" id="ARBA00004167"/>
    </source>
</evidence>
<evidence type="ECO:0000313" key="8">
    <source>
        <dbReference type="Proteomes" id="UP000273778"/>
    </source>
</evidence>
<evidence type="ECO:0000313" key="6">
    <source>
        <dbReference type="EMBL" id="AZG34924.1"/>
    </source>
</evidence>
<feature type="compositionally biased region" description="Polar residues" evidence="4">
    <location>
        <begin position="364"/>
        <end position="373"/>
    </location>
</feature>
<dbReference type="OrthoDB" id="9779595at2"/>
<dbReference type="Pfam" id="PF12221">
    <property type="entry name" value="HflK_N"/>
    <property type="match status" value="1"/>
</dbReference>
<feature type="transmembrane region" description="Helical" evidence="3">
    <location>
        <begin position="56"/>
        <end position="76"/>
    </location>
</feature>
<comment type="subunit">
    <text evidence="3">HflC and HflK may interact to form a multimeric complex.</text>
</comment>
<evidence type="ECO:0000256" key="3">
    <source>
        <dbReference type="RuleBase" id="RU364113"/>
    </source>
</evidence>
<evidence type="ECO:0000256" key="4">
    <source>
        <dbReference type="SAM" id="MobiDB-lite"/>
    </source>
</evidence>
<dbReference type="RefSeq" id="WP_101034161.1">
    <property type="nucleotide sequence ID" value="NZ_CP034073.1"/>
</dbReference>
<dbReference type="SUPFAM" id="SSF117892">
    <property type="entry name" value="Band 7/SPFH domain"/>
    <property type="match status" value="1"/>
</dbReference>
<comment type="function">
    <text evidence="3">HflC and HflK could encode or regulate a protease.</text>
</comment>
<feature type="region of interest" description="Disordered" evidence="4">
    <location>
        <begin position="335"/>
        <end position="386"/>
    </location>
</feature>
<feature type="compositionally biased region" description="Basic and acidic residues" evidence="4">
    <location>
        <begin position="374"/>
        <end position="386"/>
    </location>
</feature>
<dbReference type="PRINTS" id="PR00721">
    <property type="entry name" value="STOMATIN"/>
</dbReference>
<dbReference type="SMART" id="SM00244">
    <property type="entry name" value="PHB"/>
    <property type="match status" value="1"/>
</dbReference>
<dbReference type="PANTHER" id="PTHR42911:SF1">
    <property type="entry name" value="MODULATOR OF FTSH PROTEASE HFLC"/>
    <property type="match status" value="1"/>
</dbReference>
<feature type="domain" description="Band 7" evidence="5">
    <location>
        <begin position="71"/>
        <end position="231"/>
    </location>
</feature>
<keyword evidence="7" id="KW-0645">Protease</keyword>
<reference evidence="7" key="3">
    <citation type="submission" date="2018-11" db="EMBL/GenBank/DDBJ databases">
        <authorList>
            <person name="Hwang Y.J."/>
            <person name="Hwang C.Y."/>
        </authorList>
    </citation>
    <scope>NUCLEOTIDE SEQUENCE</scope>
    <source>
        <strain evidence="7">R106</strain>
    </source>
</reference>
<dbReference type="GO" id="GO:0016020">
    <property type="term" value="C:membrane"/>
    <property type="evidence" value="ECO:0007669"/>
    <property type="project" value="UniProtKB-SubCell"/>
</dbReference>
<reference evidence="9" key="2">
    <citation type="submission" date="2018-11" db="EMBL/GenBank/DDBJ databases">
        <title>Shewanella sp. R106.</title>
        <authorList>
            <person name="Hwang Y.J."/>
            <person name="Hwang C.Y."/>
        </authorList>
    </citation>
    <scope>NUCLEOTIDE SEQUENCE [LARGE SCALE GENOMIC DNA]</scope>
    <source>
        <strain evidence="9">R106</strain>
    </source>
</reference>
<dbReference type="InterPro" id="IPR001972">
    <property type="entry name" value="Stomatin_HflK_fam"/>
</dbReference>
<dbReference type="EMBL" id="RKKB01000002">
    <property type="protein sequence ID" value="RPA33280.1"/>
    <property type="molecule type" value="Genomic_DNA"/>
</dbReference>
<sequence length="386" mass="43037">MAWNEPGNKGNKDPWGNKGGNDKGPPDLDEVFRNLSKRFGGKGGNSASGLPFNSSLLIVFVVIALIIWALSGLYTVKEAERGVLLRFGDHIGEVSSGLHWKATFIDEVITVDVETVRSIPASGRMLTSDENVVNVELVIQYSVSDAYSYLFSAVDANSSLSEATDSALRYVIGHNRMDDILTTGRDGIRRDTWTELERIIEPYKLGLKVRDVNFLPARPPEEVKDAFDDAISAQEDQQRFIREAEAYAREIEPKARGQVERMTQQASAYKQREVLEAQGKVARFEKLLPEYKAAPDVTRNRLYINAMQSVLADTNKVLIDTKNSGNLMYLPLDKLMDSSKNPRNQVQPETERHINSGSGDGVNTPITSMSSDGRLSREDRLRQGRN</sequence>
<dbReference type="GO" id="GO:0008233">
    <property type="term" value="F:peptidase activity"/>
    <property type="evidence" value="ECO:0007669"/>
    <property type="project" value="UniProtKB-KW"/>
</dbReference>
<dbReference type="Pfam" id="PF01145">
    <property type="entry name" value="Band_7"/>
    <property type="match status" value="1"/>
</dbReference>
<evidence type="ECO:0000259" key="5">
    <source>
        <dbReference type="SMART" id="SM00244"/>
    </source>
</evidence>
<name>A0A3N4EG95_9GAMM</name>
<comment type="similarity">
    <text evidence="2 3">Belongs to the band 7/mec-2 family. HflK subfamily.</text>
</comment>
<protein>
    <recommendedName>
        <fullName evidence="3">Protein HflK</fullName>
    </recommendedName>
</protein>
<dbReference type="Proteomes" id="UP000273778">
    <property type="component" value="Chromosome"/>
</dbReference>
<keyword evidence="3" id="KW-0472">Membrane</keyword>
<dbReference type="KEGG" id="spsr:EGC80_08310"/>
<gene>
    <name evidence="7" type="primary">hflK</name>
    <name evidence="7" type="ORF">EGC77_08035</name>
    <name evidence="6" type="ORF">EGC80_08310</name>
</gene>
<dbReference type="InterPro" id="IPR036013">
    <property type="entry name" value="Band_7/SPFH_dom_sf"/>
</dbReference>
<proteinExistence type="inferred from homology"/>
<reference evidence="6 8" key="1">
    <citation type="submission" date="2018-11" db="EMBL/GenBank/DDBJ databases">
        <title>Shewanella sp. M2.</title>
        <authorList>
            <person name="Hwang Y.J."/>
            <person name="Hwang C.Y."/>
        </authorList>
    </citation>
    <scope>NUCLEOTIDE SEQUENCE [LARGE SCALE GENOMIC DNA]</scope>
    <source>
        <strain evidence="6 8">M2</strain>
    </source>
</reference>